<dbReference type="InterPro" id="IPR036465">
    <property type="entry name" value="vWFA_dom_sf"/>
</dbReference>
<accession>A0ABN8MMW1</accession>
<organism evidence="11 12">
    <name type="scientific">Porites lobata</name>
    <dbReference type="NCBI Taxonomy" id="104759"/>
    <lineage>
        <taxon>Eukaryota</taxon>
        <taxon>Metazoa</taxon>
        <taxon>Cnidaria</taxon>
        <taxon>Anthozoa</taxon>
        <taxon>Hexacorallia</taxon>
        <taxon>Scleractinia</taxon>
        <taxon>Fungiina</taxon>
        <taxon>Poritidae</taxon>
        <taxon>Porites</taxon>
    </lineage>
</organism>
<protein>
    <recommendedName>
        <fullName evidence="10">VWFA domain-containing protein</fullName>
    </recommendedName>
</protein>
<evidence type="ECO:0000256" key="1">
    <source>
        <dbReference type="ARBA" id="ARBA00004141"/>
    </source>
</evidence>
<evidence type="ECO:0000313" key="12">
    <source>
        <dbReference type="Proteomes" id="UP001159405"/>
    </source>
</evidence>
<feature type="transmembrane region" description="Helical" evidence="9">
    <location>
        <begin position="739"/>
        <end position="765"/>
    </location>
</feature>
<keyword evidence="7" id="KW-0407">Ion channel</keyword>
<dbReference type="PROSITE" id="PS50234">
    <property type="entry name" value="VWFA"/>
    <property type="match status" value="1"/>
</dbReference>
<dbReference type="SUPFAM" id="SSF53300">
    <property type="entry name" value="vWA-like"/>
    <property type="match status" value="1"/>
</dbReference>
<keyword evidence="3 9" id="KW-0812">Transmembrane</keyword>
<dbReference type="Pfam" id="PF00520">
    <property type="entry name" value="Ion_trans"/>
    <property type="match status" value="1"/>
</dbReference>
<dbReference type="PANTHER" id="PTHR10117:SF54">
    <property type="entry name" value="TRANSIENT RECEPTOR POTENTIAL-GAMMA PROTEIN"/>
    <property type="match status" value="1"/>
</dbReference>
<evidence type="ECO:0000256" key="3">
    <source>
        <dbReference type="ARBA" id="ARBA00022692"/>
    </source>
</evidence>
<feature type="transmembrane region" description="Helical" evidence="9">
    <location>
        <begin position="570"/>
        <end position="590"/>
    </location>
</feature>
<name>A0ABN8MMW1_9CNID</name>
<keyword evidence="5" id="KW-0406">Ion transport</keyword>
<evidence type="ECO:0000259" key="10">
    <source>
        <dbReference type="PROSITE" id="PS50234"/>
    </source>
</evidence>
<feature type="transmembrane region" description="Helical" evidence="9">
    <location>
        <begin position="513"/>
        <end position="531"/>
    </location>
</feature>
<keyword evidence="12" id="KW-1185">Reference proteome</keyword>
<feature type="transmembrane region" description="Helical" evidence="9">
    <location>
        <begin position="815"/>
        <end position="839"/>
    </location>
</feature>
<dbReference type="SUPFAM" id="SSF49899">
    <property type="entry name" value="Concanavalin A-like lectins/glucanases"/>
    <property type="match status" value="1"/>
</dbReference>
<dbReference type="EMBL" id="CALNXK010000001">
    <property type="protein sequence ID" value="CAH3032241.1"/>
    <property type="molecule type" value="Genomic_DNA"/>
</dbReference>
<proteinExistence type="predicted"/>
<dbReference type="InterPro" id="IPR005821">
    <property type="entry name" value="Ion_trans_dom"/>
</dbReference>
<dbReference type="PANTHER" id="PTHR10117">
    <property type="entry name" value="TRANSIENT RECEPTOR POTENTIAL CHANNEL"/>
    <property type="match status" value="1"/>
</dbReference>
<gene>
    <name evidence="11" type="ORF">PLOB_00000201</name>
</gene>
<feature type="compositionally biased region" description="Basic and acidic residues" evidence="8">
    <location>
        <begin position="641"/>
        <end position="652"/>
    </location>
</feature>
<evidence type="ECO:0000256" key="6">
    <source>
        <dbReference type="ARBA" id="ARBA00023136"/>
    </source>
</evidence>
<feature type="transmembrane region" description="Helical" evidence="9">
    <location>
        <begin position="706"/>
        <end position="727"/>
    </location>
</feature>
<comment type="caution">
    <text evidence="11">The sequence shown here is derived from an EMBL/GenBank/DDBJ whole genome shotgun (WGS) entry which is preliminary data.</text>
</comment>
<dbReference type="Gene3D" id="3.40.50.410">
    <property type="entry name" value="von Willebrand factor, type A domain"/>
    <property type="match status" value="1"/>
</dbReference>
<evidence type="ECO:0000256" key="7">
    <source>
        <dbReference type="ARBA" id="ARBA00023303"/>
    </source>
</evidence>
<dbReference type="InterPro" id="IPR013320">
    <property type="entry name" value="ConA-like_dom_sf"/>
</dbReference>
<sequence length="1461" mass="168391">MTQQGEEIELERMNGDNSNRNKEDDVKERKDFERKLRRTLRKGDIDDITDLLSPRALTKCDTNALLMAMEVNFELRRLAERKGQDEDNFTKLANSVDEFTNCLLEPLKTDKEARYIFGEALDCIVEAGVKREQKKFFAHPVVQNLMKKKWFGTFGKMKRSSWLEVGWWTWIFLNIWCLFDIIFFPFFFTLFYIKHRINIVVHRKMHLAFVINATSDAADDAFDLMKCTLDYLLHKYKNYQVKFQIFIHGDEDTSLREICLQEGVGHLTRNTKVKIPALHDDLRVVEQAFKQSGGSNSEKVLVLFTDHKVCLKQNKELVEKEIKKIKEIQGITILSVGIGSHIDIRELKEINSDERKVMRFGEYTNREIVGKSISHGMLLFGIIQLGGQRRQGCADDLVAFLKFWNNNSSQIVERAWIALRGRNTEAIREIGLGCAVFFLSKNTKMICDFPFPDSHPLISSRERQKGSKICLRPSDIQGLQRLKPQLHSYTQTWVKQFLLRGEQQRGKLVNKNFPSFGGLAASMLLHSILLLQSKSYQEYFTTPYFVFIRDTLSYLVLLGLHFALCLETSSIPFTGLEWMILVFFLGRILMESRQFLGVKEHQMWTPVTKKCKGSKSDEKTKEKNRRGFTQISGKEEEEEKREEGKNEKETTPTKVDIIRHKCNKYFSDRWNILDFITLLNYTVTFALRVVTWALSESTTDNRALVIAGYLYGLNTMFLTLRVFGHVLETIKGIGDIQIALFHIIGDVVTIFWQFTATILAFSIAITKVFMAERSFISKNTGTESWWSMVKHLSWSFLGIAELDPLESVDSASVTIAHFLFAAFLIMGVILLVNMMIALLSNTYQRVKDNSMKEWSFKKAITIQTYRAYHPIPVPLNLVSNSFLWIKRLYLLCSRRCCDKKQDNNSFSSRNSLEKKENPLNEVVKKMQNAYLSSYGYSFPLTDERKMDYVLQETERNRQMVNQIAYKTFAASGVNDSIFPAGPEAWQKEGIRIQGYLLICEGSKLCGTCKDINYPAEYHGARYKVPFSPDSPHFEVLVQETGRRRLLGLGVVGEDYGNHALPGWLKGTVGYHIDEGKIFDANNPTKGREYEGAMAYRGDLIGCTVKFELAKDRKVPILFYLNGRQITEDEILMEYTHNGKLYPYIGMGHTGLRVLAKVAVSGGSTVPKVEFHRPPKANESDQVSIKKTQDDATIIHLVDKKLSIHYRKQKKVLFEPALLLLKISANERENMEPSVELSSQLRMTSRHDVDKIVRIPQFKDSDQLQSEELDSILDTLEGIENKFYLSFQQMNDAFRLLSREMDEGTEAEEVIEVSTSSVVECSLDQMGLHDTEDLCERDNLRRKNVESSFDREIDQETIVPTTSSEIECSLDHMGLQDTEDLCEMDNRKRKTIGSSVETKTTVVKSVQTKHVGKRDIQKPTKVERREIEEKIVQLERMMDRKFYQILNAFQQTIEKAQQQDKM</sequence>
<comment type="subcellular location">
    <subcellularLocation>
        <location evidence="1">Membrane</location>
        <topology evidence="1">Multi-pass membrane protein</topology>
    </subcellularLocation>
</comment>
<dbReference type="InterPro" id="IPR043136">
    <property type="entry name" value="B30.2/SPRY_sf"/>
</dbReference>
<dbReference type="InterPro" id="IPR002153">
    <property type="entry name" value="TRPC_channel"/>
</dbReference>
<evidence type="ECO:0000256" key="4">
    <source>
        <dbReference type="ARBA" id="ARBA00022989"/>
    </source>
</evidence>
<keyword evidence="2" id="KW-0813">Transport</keyword>
<evidence type="ECO:0000256" key="8">
    <source>
        <dbReference type="SAM" id="MobiDB-lite"/>
    </source>
</evidence>
<evidence type="ECO:0000256" key="9">
    <source>
        <dbReference type="SAM" id="Phobius"/>
    </source>
</evidence>
<dbReference type="Proteomes" id="UP001159405">
    <property type="component" value="Unassembled WGS sequence"/>
</dbReference>
<dbReference type="InterPro" id="IPR002035">
    <property type="entry name" value="VWF_A"/>
</dbReference>
<reference evidence="11 12" key="1">
    <citation type="submission" date="2022-05" db="EMBL/GenBank/DDBJ databases">
        <authorList>
            <consortium name="Genoscope - CEA"/>
            <person name="William W."/>
        </authorList>
    </citation>
    <scope>NUCLEOTIDE SEQUENCE [LARGE SCALE GENOMIC DNA]</scope>
</reference>
<feature type="region of interest" description="Disordered" evidence="8">
    <location>
        <begin position="610"/>
        <end position="652"/>
    </location>
</feature>
<dbReference type="Gene3D" id="2.60.120.920">
    <property type="match status" value="1"/>
</dbReference>
<feature type="compositionally biased region" description="Basic and acidic residues" evidence="8">
    <location>
        <begin position="10"/>
        <end position="28"/>
    </location>
</feature>
<evidence type="ECO:0000256" key="5">
    <source>
        <dbReference type="ARBA" id="ARBA00023065"/>
    </source>
</evidence>
<feature type="region of interest" description="Disordered" evidence="8">
    <location>
        <begin position="1"/>
        <end position="28"/>
    </location>
</feature>
<keyword evidence="6 9" id="KW-0472">Membrane</keyword>
<feature type="domain" description="VWFA" evidence="10">
    <location>
        <begin position="284"/>
        <end position="383"/>
    </location>
</feature>
<feature type="transmembrane region" description="Helical" evidence="9">
    <location>
        <begin position="543"/>
        <end position="564"/>
    </location>
</feature>
<evidence type="ECO:0000313" key="11">
    <source>
        <dbReference type="EMBL" id="CAH3032241.1"/>
    </source>
</evidence>
<feature type="transmembrane region" description="Helical" evidence="9">
    <location>
        <begin position="672"/>
        <end position="694"/>
    </location>
</feature>
<feature type="transmembrane region" description="Helical" evidence="9">
    <location>
        <begin position="167"/>
        <end position="193"/>
    </location>
</feature>
<evidence type="ECO:0000256" key="2">
    <source>
        <dbReference type="ARBA" id="ARBA00022448"/>
    </source>
</evidence>
<keyword evidence="4 9" id="KW-1133">Transmembrane helix</keyword>
<dbReference type="PRINTS" id="PR01097">
    <property type="entry name" value="TRNSRECEPTRP"/>
</dbReference>